<dbReference type="EMBL" id="ML996086">
    <property type="protein sequence ID" value="KAF2152428.1"/>
    <property type="molecule type" value="Genomic_DNA"/>
</dbReference>
<proteinExistence type="predicted"/>
<keyword evidence="4" id="KW-1185">Reference proteome</keyword>
<comment type="caution">
    <text evidence="3">The sequence shown here is derived from an EMBL/GenBank/DDBJ whole genome shotgun (WGS) entry which is preliminary data.</text>
</comment>
<feature type="region of interest" description="Disordered" evidence="1">
    <location>
        <begin position="518"/>
        <end position="546"/>
    </location>
</feature>
<feature type="compositionally biased region" description="Low complexity" evidence="1">
    <location>
        <begin position="518"/>
        <end position="534"/>
    </location>
</feature>
<organism evidence="3 4">
    <name type="scientific">Myriangium duriaei CBS 260.36</name>
    <dbReference type="NCBI Taxonomy" id="1168546"/>
    <lineage>
        <taxon>Eukaryota</taxon>
        <taxon>Fungi</taxon>
        <taxon>Dikarya</taxon>
        <taxon>Ascomycota</taxon>
        <taxon>Pezizomycotina</taxon>
        <taxon>Dothideomycetes</taxon>
        <taxon>Dothideomycetidae</taxon>
        <taxon>Myriangiales</taxon>
        <taxon>Myriangiaceae</taxon>
        <taxon>Myriangium</taxon>
    </lineage>
</organism>
<dbReference type="InterPro" id="IPR029033">
    <property type="entry name" value="His_PPase_superfam"/>
</dbReference>
<evidence type="ECO:0000313" key="4">
    <source>
        <dbReference type="Proteomes" id="UP000799439"/>
    </source>
</evidence>
<protein>
    <submittedName>
        <fullName evidence="3">Phosphoglycerate mutase-like protein</fullName>
    </submittedName>
</protein>
<dbReference type="Proteomes" id="UP000799439">
    <property type="component" value="Unassembled WGS sequence"/>
</dbReference>
<dbReference type="OrthoDB" id="258392at2759"/>
<reference evidence="3" key="1">
    <citation type="journal article" date="2020" name="Stud. Mycol.">
        <title>101 Dothideomycetes genomes: a test case for predicting lifestyles and emergence of pathogens.</title>
        <authorList>
            <person name="Haridas S."/>
            <person name="Albert R."/>
            <person name="Binder M."/>
            <person name="Bloem J."/>
            <person name="Labutti K."/>
            <person name="Salamov A."/>
            <person name="Andreopoulos B."/>
            <person name="Baker S."/>
            <person name="Barry K."/>
            <person name="Bills G."/>
            <person name="Bluhm B."/>
            <person name="Cannon C."/>
            <person name="Castanera R."/>
            <person name="Culley D."/>
            <person name="Daum C."/>
            <person name="Ezra D."/>
            <person name="Gonzalez J."/>
            <person name="Henrissat B."/>
            <person name="Kuo A."/>
            <person name="Liang C."/>
            <person name="Lipzen A."/>
            <person name="Lutzoni F."/>
            <person name="Magnuson J."/>
            <person name="Mondo S."/>
            <person name="Nolan M."/>
            <person name="Ohm R."/>
            <person name="Pangilinan J."/>
            <person name="Park H.-J."/>
            <person name="Ramirez L."/>
            <person name="Alfaro M."/>
            <person name="Sun H."/>
            <person name="Tritt A."/>
            <person name="Yoshinaga Y."/>
            <person name="Zwiers L.-H."/>
            <person name="Turgeon B."/>
            <person name="Goodwin S."/>
            <person name="Spatafora J."/>
            <person name="Crous P."/>
            <person name="Grigoriev I."/>
        </authorList>
    </citation>
    <scope>NUCLEOTIDE SEQUENCE</scope>
    <source>
        <strain evidence="3">CBS 260.36</strain>
    </source>
</reference>
<feature type="transmembrane region" description="Helical" evidence="2">
    <location>
        <begin position="444"/>
        <end position="466"/>
    </location>
</feature>
<keyword evidence="2" id="KW-0472">Membrane</keyword>
<sequence>MTTGQNTTVWASFIYLRSGENTPSALQGTPAQLTSLGASELQSAGQFFRNLYLQDSSSSRIAALDAFQPLAAEVSALTLADTVTLGSTQAFMLGMWPPNATVTTTATDISSSLANGTTLTNPLGGIRFPVISAVSQNDIESIYVGGDVSCNGFSTFTQQINPAASLVQVEQESRAVYTSVQNILNPVFTQSEQTFDNAKNIYDYVNYQNLHNKTAAAQLSNQPNVLTNLRYYATLQQIALYGDTDAGNPYDRAPLAAKVGSISTIAGGSLASQIGIALYAQSYSVRSAHPLNIVVGDHGPLTSLFPLLNITSNSPTGLALPGSAAVFELISSSSTSSRTENGIPSPSDLSVRFRFRNGTGLDGISGSGGDLLTIPLFGQSSPSMPYTTFLSSLQSIAITSPQDWCYQCGATSLFCAAWNTTDALLPSTSSSTHISSVSPATAGAIGAITTLLLLFLLSLVAFLLGLRPTRTAPIWRRPRSRHSLGGFKGSAKLASDPDLTAFAPPSYPIIGATVEKPSPVLSSPSSSPHSRNSSWEMADSPSPPSRENAFSFACAGVGGQKRFVRDSQAGSFVERDMGGLGGLDGARMGWGSREDVSRWSRWGGRERKGSAVGGRF</sequence>
<keyword evidence="2" id="KW-1133">Transmembrane helix</keyword>
<name>A0A9P4MGS8_9PEZI</name>
<evidence type="ECO:0000256" key="2">
    <source>
        <dbReference type="SAM" id="Phobius"/>
    </source>
</evidence>
<gene>
    <name evidence="3" type="ORF">K461DRAFT_146640</name>
</gene>
<dbReference type="SUPFAM" id="SSF53254">
    <property type="entry name" value="Phosphoglycerate mutase-like"/>
    <property type="match status" value="1"/>
</dbReference>
<dbReference type="Gene3D" id="3.40.50.1240">
    <property type="entry name" value="Phosphoglycerate mutase-like"/>
    <property type="match status" value="1"/>
</dbReference>
<dbReference type="AlphaFoldDB" id="A0A9P4MGS8"/>
<keyword evidence="2" id="KW-0812">Transmembrane</keyword>
<evidence type="ECO:0000313" key="3">
    <source>
        <dbReference type="EMBL" id="KAF2152428.1"/>
    </source>
</evidence>
<accession>A0A9P4MGS8</accession>
<evidence type="ECO:0000256" key="1">
    <source>
        <dbReference type="SAM" id="MobiDB-lite"/>
    </source>
</evidence>